<evidence type="ECO:0000313" key="2">
    <source>
        <dbReference type="Proteomes" id="UP000292298"/>
    </source>
</evidence>
<reference evidence="1 2" key="1">
    <citation type="submission" date="2019-02" db="EMBL/GenBank/DDBJ databases">
        <title>Genomic Encyclopedia of Type Strains, Phase IV (KMG-IV): sequencing the most valuable type-strain genomes for metagenomic binning, comparative biology and taxonomic classification.</title>
        <authorList>
            <person name="Goeker M."/>
        </authorList>
    </citation>
    <scope>NUCLEOTIDE SEQUENCE [LARGE SCALE GENOMIC DNA]</scope>
    <source>
        <strain evidence="1 2">DSM 21056</strain>
    </source>
</reference>
<dbReference type="Proteomes" id="UP000292298">
    <property type="component" value="Unassembled WGS sequence"/>
</dbReference>
<proteinExistence type="predicted"/>
<name>A0A4Q8D053_9GAMM</name>
<comment type="caution">
    <text evidence="1">The sequence shown here is derived from an EMBL/GenBank/DDBJ whole genome shotgun (WGS) entry which is preliminary data.</text>
</comment>
<dbReference type="EMBL" id="SHLI01000001">
    <property type="protein sequence ID" value="RZU98691.1"/>
    <property type="molecule type" value="Genomic_DNA"/>
</dbReference>
<accession>A0A4Q8D053</accession>
<keyword evidence="2" id="KW-1185">Reference proteome</keyword>
<evidence type="ECO:0008006" key="3">
    <source>
        <dbReference type="Google" id="ProtNLM"/>
    </source>
</evidence>
<gene>
    <name evidence="1" type="ORF">EV698_0950</name>
</gene>
<protein>
    <recommendedName>
        <fullName evidence="3">DUF945 domain-containing protein</fullName>
    </recommendedName>
</protein>
<organism evidence="1 2">
    <name type="scientific">Spiribacter vilamensis</name>
    <dbReference type="NCBI Taxonomy" id="531306"/>
    <lineage>
        <taxon>Bacteria</taxon>
        <taxon>Pseudomonadati</taxon>
        <taxon>Pseudomonadota</taxon>
        <taxon>Gammaproteobacteria</taxon>
        <taxon>Chromatiales</taxon>
        <taxon>Ectothiorhodospiraceae</taxon>
        <taxon>Spiribacter</taxon>
    </lineage>
</organism>
<evidence type="ECO:0000313" key="1">
    <source>
        <dbReference type="EMBL" id="RZU98691.1"/>
    </source>
</evidence>
<dbReference type="RefSeq" id="WP_130502981.1">
    <property type="nucleotide sequence ID" value="NZ_SHLI01000001.1"/>
</dbReference>
<sequence>MNSSSNRNMTRAGIGGALVVVIAIGGYAALSAAAQSSAEAAFGNFQSSIEAVNAGVDVSAAAIDGQPLSQSAVLSDVAISNDRTDSRLSIGSLTLTPGEERVKSLRARDITIASAALDQDVTIDRFEVNDLSYADAEFLVTLASGKAERTAIEERITGLTTGPMKLTGMTIDEDDARLEVGTLSLESIDAGIVYALRATDGELRIKGPGGGDFEGQSVALDSAEMGAVSLPAIAGITAELPDDIDMSAAADWSVEGLTYTNGEVIAGLARAGVDDLEVEGRRITRMAVSMEDLHLLKPDNRPLNELGPGYAAIFRAFDSNRVSLDSSLSAESDFEAGDLEMLMALEMGDAGGIEIDAALTGVPFETLEDMEAADNQAMTRMLGTLQRSVGIRHFSLQYTDDGALDMIADRMGGREVLSMQAQGALNVAGGFMNRSDARLIRDEVADFLDGGERLYVGFSPEQPVGVTELQRVPFVNAPLTETLGMKIEGE</sequence>
<dbReference type="AlphaFoldDB" id="A0A4Q8D053"/>